<evidence type="ECO:0000259" key="16">
    <source>
        <dbReference type="Pfam" id="PF02775"/>
    </source>
</evidence>
<dbReference type="KEGG" id="tnr:Thena_0565"/>
<comment type="cofactor">
    <cofactor evidence="14">
        <name>Mg(2+)</name>
        <dbReference type="ChEBI" id="CHEBI:18420"/>
    </cofactor>
    <text evidence="14">Binds 1 Mg(2+) ion per subunit.</text>
</comment>
<evidence type="ECO:0000256" key="7">
    <source>
        <dbReference type="ARBA" id="ARBA00022679"/>
    </source>
</evidence>
<dbReference type="InterPro" id="IPR039368">
    <property type="entry name" value="AHAS_TPP"/>
</dbReference>
<accession>M1E6J4</accession>
<dbReference type="InterPro" id="IPR012001">
    <property type="entry name" value="Thiamin_PyroP_enz_TPP-bd_dom"/>
</dbReference>
<evidence type="ECO:0000256" key="3">
    <source>
        <dbReference type="ARBA" id="ARBA00007812"/>
    </source>
</evidence>
<dbReference type="GO" id="GO:0009099">
    <property type="term" value="P:L-valine biosynthetic process"/>
    <property type="evidence" value="ECO:0007669"/>
    <property type="project" value="UniProtKB-UniPathway"/>
</dbReference>
<dbReference type="InterPro" id="IPR045229">
    <property type="entry name" value="TPP_enz"/>
</dbReference>
<dbReference type="OrthoDB" id="4494979at2"/>
<dbReference type="NCBIfam" id="TIGR00118">
    <property type="entry name" value="acolac_lg"/>
    <property type="match status" value="1"/>
</dbReference>
<dbReference type="RefSeq" id="WP_013755930.1">
    <property type="nucleotide sequence ID" value="NC_015499.1"/>
</dbReference>
<dbReference type="InterPro" id="IPR029061">
    <property type="entry name" value="THDP-binding"/>
</dbReference>
<dbReference type="FunFam" id="3.40.50.970:FF:000016">
    <property type="entry name" value="Acetolactate synthase"/>
    <property type="match status" value="1"/>
</dbReference>
<feature type="domain" description="Thiamine pyrophosphate enzyme TPP-binding" evidence="16">
    <location>
        <begin position="385"/>
        <end position="534"/>
    </location>
</feature>
<dbReference type="HOGENOM" id="CLU_013748_1_2_9"/>
<protein>
    <recommendedName>
        <fullName evidence="4 14">Acetolactate synthase</fullName>
        <ecNumber evidence="4 14">2.2.1.6</ecNumber>
    </recommendedName>
</protein>
<comment type="pathway">
    <text evidence="2 14">Amino-acid biosynthesis; L-valine biosynthesis; L-valine from pyruvate: step 1/4.</text>
</comment>
<dbReference type="PROSITE" id="PS00187">
    <property type="entry name" value="TPP_ENZYMES"/>
    <property type="match status" value="1"/>
</dbReference>
<evidence type="ECO:0000256" key="14">
    <source>
        <dbReference type="RuleBase" id="RU003591"/>
    </source>
</evidence>
<dbReference type="UniPathway" id="UPA00049">
    <property type="reaction ID" value="UER00059"/>
</dbReference>
<keyword evidence="19" id="KW-1185">Reference proteome</keyword>
<sequence>MKMRGTAAILKVLESQGVKNAFGITGGAIMGLYDELYKNPVFKHYMMRHEQGAAHAADGYARASGEVGVCIATSGPGATNLVTGIANAYMDSIPIVALTGQVPTSVMGTDAFQETDIFGITLPIVKHSYIVKNQQEIPTIFKEAFYIASTGRPGPVLIDLPRDILMNENEFNFTKPINIPGYKPTTEGHPLQIKKAVKIIQKSKRPVILVGGGARDCVEEIKEFVEKTHIPVAHTLHGKGVLHPDSVYHLGMPGMHGLPCANKALMESDLIISIGARFDDRVTGHLASFAPHAKVIHIDVDPAEIGKNVPVLVPIVGLSKKVLAQLNKELEQMQPKNEWMKQIEEWKKEFCLEYKPPKAHEGIYPQEFFYMFSQILGTNGIVVTDVGQHQMFAALYLKRFDPRTFISSGGLGTMGFGLPAAIGAQVAKPNQLVVCIAGDGGFQMTIQELAVLNSYKLPVKVMIVNNGYLGMVRQWQDLFFEKRYAETDLISGNPDFLKIAEAYNIPARTVKKNSELKSAIEECLSSSGPYLLDIWVEREENVFPMVPPGVDISKMIYGRESK</sequence>
<dbReference type="FunFam" id="3.40.50.970:FF:000007">
    <property type="entry name" value="Acetolactate synthase"/>
    <property type="match status" value="1"/>
</dbReference>
<dbReference type="EMBL" id="CP002690">
    <property type="protein sequence ID" value="AEE14203.1"/>
    <property type="molecule type" value="Genomic_DNA"/>
</dbReference>
<dbReference type="AlphaFoldDB" id="M1E6J4"/>
<evidence type="ECO:0000256" key="5">
    <source>
        <dbReference type="ARBA" id="ARBA00022605"/>
    </source>
</evidence>
<dbReference type="InterPro" id="IPR000399">
    <property type="entry name" value="TPP-bd_CS"/>
</dbReference>
<evidence type="ECO:0000313" key="18">
    <source>
        <dbReference type="EMBL" id="AEE14203.1"/>
    </source>
</evidence>
<keyword evidence="8 14" id="KW-0479">Metal-binding</keyword>
<keyword evidence="6" id="KW-0285">Flavoprotein</keyword>
<dbReference type="GO" id="GO:0009097">
    <property type="term" value="P:isoleucine biosynthetic process"/>
    <property type="evidence" value="ECO:0007669"/>
    <property type="project" value="UniProtKB-UniPathway"/>
</dbReference>
<evidence type="ECO:0000256" key="2">
    <source>
        <dbReference type="ARBA" id="ARBA00005025"/>
    </source>
</evidence>
<dbReference type="Gene3D" id="3.40.50.1220">
    <property type="entry name" value="TPP-binding domain"/>
    <property type="match status" value="1"/>
</dbReference>
<dbReference type="SUPFAM" id="SSF52467">
    <property type="entry name" value="DHS-like NAD/FAD-binding domain"/>
    <property type="match status" value="1"/>
</dbReference>
<dbReference type="Pfam" id="PF02775">
    <property type="entry name" value="TPP_enzyme_C"/>
    <property type="match status" value="1"/>
</dbReference>
<evidence type="ECO:0000313" key="19">
    <source>
        <dbReference type="Proteomes" id="UP000011765"/>
    </source>
</evidence>
<keyword evidence="12 14" id="KW-0100">Branched-chain amino acid biosynthesis</keyword>
<proteinExistence type="inferred from homology"/>
<dbReference type="STRING" id="747365.Thena_0565"/>
<keyword evidence="9" id="KW-0274">FAD</keyword>
<dbReference type="CDD" id="cd02015">
    <property type="entry name" value="TPP_AHAS"/>
    <property type="match status" value="1"/>
</dbReference>
<organism evidence="18 19">
    <name type="scientific">Thermodesulfobium narugense DSM 14796</name>
    <dbReference type="NCBI Taxonomy" id="747365"/>
    <lineage>
        <taxon>Bacteria</taxon>
        <taxon>Pseudomonadati</taxon>
        <taxon>Thermodesulfobiota</taxon>
        <taxon>Thermodesulfobiia</taxon>
        <taxon>Thermodesulfobiales</taxon>
        <taxon>Thermodesulfobiaceae</taxon>
        <taxon>Thermodesulfobium</taxon>
    </lineage>
</organism>
<dbReference type="eggNOG" id="COG0028">
    <property type="taxonomic scope" value="Bacteria"/>
</dbReference>
<dbReference type="GO" id="GO:0030976">
    <property type="term" value="F:thiamine pyrophosphate binding"/>
    <property type="evidence" value="ECO:0007669"/>
    <property type="project" value="UniProtKB-UniRule"/>
</dbReference>
<dbReference type="Proteomes" id="UP000011765">
    <property type="component" value="Chromosome"/>
</dbReference>
<keyword evidence="11 14" id="KW-0786">Thiamine pyrophosphate</keyword>
<dbReference type="Pfam" id="PF00205">
    <property type="entry name" value="TPP_enzyme_M"/>
    <property type="match status" value="1"/>
</dbReference>
<dbReference type="UniPathway" id="UPA00047">
    <property type="reaction ID" value="UER00055"/>
</dbReference>
<evidence type="ECO:0000256" key="11">
    <source>
        <dbReference type="ARBA" id="ARBA00023052"/>
    </source>
</evidence>
<name>M1E6J4_9BACT</name>
<dbReference type="FunFam" id="3.40.50.1220:FF:000008">
    <property type="entry name" value="Acetolactate synthase"/>
    <property type="match status" value="1"/>
</dbReference>
<evidence type="ECO:0000259" key="17">
    <source>
        <dbReference type="Pfam" id="PF02776"/>
    </source>
</evidence>
<dbReference type="Pfam" id="PF02776">
    <property type="entry name" value="TPP_enzyme_N"/>
    <property type="match status" value="1"/>
</dbReference>
<dbReference type="CDD" id="cd07035">
    <property type="entry name" value="TPP_PYR_POX_like"/>
    <property type="match status" value="1"/>
</dbReference>
<comment type="pathway">
    <text evidence="1 14">Amino-acid biosynthesis; L-isoleucine biosynthesis; L-isoleucine from 2-oxobutanoate: step 1/4.</text>
</comment>
<dbReference type="GO" id="GO:0050660">
    <property type="term" value="F:flavin adenine dinucleotide binding"/>
    <property type="evidence" value="ECO:0007669"/>
    <property type="project" value="InterPro"/>
</dbReference>
<evidence type="ECO:0000256" key="10">
    <source>
        <dbReference type="ARBA" id="ARBA00022842"/>
    </source>
</evidence>
<dbReference type="GO" id="GO:0005948">
    <property type="term" value="C:acetolactate synthase complex"/>
    <property type="evidence" value="ECO:0007669"/>
    <property type="project" value="TreeGrafter"/>
</dbReference>
<evidence type="ECO:0000256" key="8">
    <source>
        <dbReference type="ARBA" id="ARBA00022723"/>
    </source>
</evidence>
<evidence type="ECO:0000256" key="1">
    <source>
        <dbReference type="ARBA" id="ARBA00004974"/>
    </source>
</evidence>
<dbReference type="SUPFAM" id="SSF52518">
    <property type="entry name" value="Thiamin diphosphate-binding fold (THDP-binding)"/>
    <property type="match status" value="2"/>
</dbReference>
<comment type="similarity">
    <text evidence="3 14">Belongs to the TPP enzyme family.</text>
</comment>
<feature type="domain" description="Thiamine pyrophosphate enzyme N-terminal TPP-binding" evidence="17">
    <location>
        <begin position="3"/>
        <end position="118"/>
    </location>
</feature>
<evidence type="ECO:0000259" key="15">
    <source>
        <dbReference type="Pfam" id="PF00205"/>
    </source>
</evidence>
<dbReference type="InterPro" id="IPR011766">
    <property type="entry name" value="TPP_enzyme_TPP-bd"/>
</dbReference>
<evidence type="ECO:0000256" key="9">
    <source>
        <dbReference type="ARBA" id="ARBA00022827"/>
    </source>
</evidence>
<feature type="domain" description="Thiamine pyrophosphate enzyme central" evidence="15">
    <location>
        <begin position="193"/>
        <end position="326"/>
    </location>
</feature>
<reference evidence="18 19" key="1">
    <citation type="submission" date="2011-04" db="EMBL/GenBank/DDBJ databases">
        <title>The complete genome of Thermodesulfobium narugense DSM 14796.</title>
        <authorList>
            <consortium name="US DOE Joint Genome Institute (JGI-PGF)"/>
            <person name="Lucas S."/>
            <person name="Han J."/>
            <person name="Lapidus A."/>
            <person name="Bruce D."/>
            <person name="Goodwin L."/>
            <person name="Pitluck S."/>
            <person name="Peters L."/>
            <person name="Kyrpides N."/>
            <person name="Mavromatis K."/>
            <person name="Pagani I."/>
            <person name="Ivanova N."/>
            <person name="Ovchinnikova G."/>
            <person name="Zhang X."/>
            <person name="Saunders L."/>
            <person name="Detter J.C."/>
            <person name="Tapia R."/>
            <person name="Han C."/>
            <person name="Land M."/>
            <person name="Hauser L."/>
            <person name="Markowitz V."/>
            <person name="Cheng J.-F."/>
            <person name="Hugenholtz P."/>
            <person name="Woyke T."/>
            <person name="Wu D."/>
            <person name="Spring S."/>
            <person name="Schroeder M."/>
            <person name="Brambilla E."/>
            <person name="Klenk H.-P."/>
            <person name="Eisen J.A."/>
        </authorList>
    </citation>
    <scope>NUCLEOTIDE SEQUENCE [LARGE SCALE GENOMIC DNA]</scope>
    <source>
        <strain evidence="18 19">DSM 14796</strain>
    </source>
</reference>
<dbReference type="PANTHER" id="PTHR18968:SF13">
    <property type="entry name" value="ACETOLACTATE SYNTHASE CATALYTIC SUBUNIT, MITOCHONDRIAL"/>
    <property type="match status" value="1"/>
</dbReference>
<dbReference type="GO" id="GO:0000287">
    <property type="term" value="F:magnesium ion binding"/>
    <property type="evidence" value="ECO:0007669"/>
    <property type="project" value="UniProtKB-UniRule"/>
</dbReference>
<dbReference type="PANTHER" id="PTHR18968">
    <property type="entry name" value="THIAMINE PYROPHOSPHATE ENZYMES"/>
    <property type="match status" value="1"/>
</dbReference>
<comment type="catalytic activity">
    <reaction evidence="13 14">
        <text>2 pyruvate + H(+) = (2S)-2-acetolactate + CO2</text>
        <dbReference type="Rhea" id="RHEA:25249"/>
        <dbReference type="ChEBI" id="CHEBI:15361"/>
        <dbReference type="ChEBI" id="CHEBI:15378"/>
        <dbReference type="ChEBI" id="CHEBI:16526"/>
        <dbReference type="ChEBI" id="CHEBI:58476"/>
        <dbReference type="EC" id="2.2.1.6"/>
    </reaction>
</comment>
<keyword evidence="5 14" id="KW-0028">Amino-acid biosynthesis</keyword>
<dbReference type="InterPro" id="IPR029035">
    <property type="entry name" value="DHS-like_NAD/FAD-binding_dom"/>
</dbReference>
<evidence type="ECO:0000256" key="6">
    <source>
        <dbReference type="ARBA" id="ARBA00022630"/>
    </source>
</evidence>
<keyword evidence="7 14" id="KW-0808">Transferase</keyword>
<dbReference type="InterPro" id="IPR012846">
    <property type="entry name" value="Acetolactate_synth_lsu"/>
</dbReference>
<comment type="cofactor">
    <cofactor evidence="14">
        <name>thiamine diphosphate</name>
        <dbReference type="ChEBI" id="CHEBI:58937"/>
    </cofactor>
    <text evidence="14">Binds 1 thiamine pyrophosphate per subunit.</text>
</comment>
<gene>
    <name evidence="18" type="ORF">Thena_0565</name>
</gene>
<dbReference type="Gene3D" id="3.40.50.970">
    <property type="match status" value="2"/>
</dbReference>
<dbReference type="EC" id="2.2.1.6" evidence="4 14"/>
<dbReference type="InterPro" id="IPR012000">
    <property type="entry name" value="Thiamin_PyroP_enz_cen_dom"/>
</dbReference>
<evidence type="ECO:0000256" key="13">
    <source>
        <dbReference type="ARBA" id="ARBA00048670"/>
    </source>
</evidence>
<dbReference type="GO" id="GO:0003984">
    <property type="term" value="F:acetolactate synthase activity"/>
    <property type="evidence" value="ECO:0007669"/>
    <property type="project" value="UniProtKB-EC"/>
</dbReference>
<evidence type="ECO:0000256" key="4">
    <source>
        <dbReference type="ARBA" id="ARBA00013145"/>
    </source>
</evidence>
<keyword evidence="10 14" id="KW-0460">Magnesium</keyword>
<evidence type="ECO:0000256" key="12">
    <source>
        <dbReference type="ARBA" id="ARBA00023304"/>
    </source>
</evidence>